<sequence length="108" mass="11618">MNYSDENDNDDNDNNNNDGDNDVAPVFPYSSFRNSHYSTIIVMDSKRSISDTHTTNRREKTMKEEVEEVVGAKGGEGGGEEEGVGGGEGEGGTSGTGSSEPPANWRQK</sequence>
<comment type="caution">
    <text evidence="2">The sequence shown here is derived from an EMBL/GenBank/DDBJ whole genome shotgun (WGS) entry which is preliminary data.</text>
</comment>
<evidence type="ECO:0000256" key="1">
    <source>
        <dbReference type="SAM" id="MobiDB-lite"/>
    </source>
</evidence>
<gene>
    <name evidence="2" type="ORF">HZH68_013399</name>
</gene>
<protein>
    <submittedName>
        <fullName evidence="2">Uncharacterized protein</fullName>
    </submittedName>
</protein>
<accession>A0A834MUW8</accession>
<organism evidence="2 3">
    <name type="scientific">Vespula germanica</name>
    <name type="common">German yellow jacket</name>
    <name type="synonym">Paravespula germanica</name>
    <dbReference type="NCBI Taxonomy" id="30212"/>
    <lineage>
        <taxon>Eukaryota</taxon>
        <taxon>Metazoa</taxon>
        <taxon>Ecdysozoa</taxon>
        <taxon>Arthropoda</taxon>
        <taxon>Hexapoda</taxon>
        <taxon>Insecta</taxon>
        <taxon>Pterygota</taxon>
        <taxon>Neoptera</taxon>
        <taxon>Endopterygota</taxon>
        <taxon>Hymenoptera</taxon>
        <taxon>Apocrita</taxon>
        <taxon>Aculeata</taxon>
        <taxon>Vespoidea</taxon>
        <taxon>Vespidae</taxon>
        <taxon>Vespinae</taxon>
        <taxon>Vespula</taxon>
    </lineage>
</organism>
<evidence type="ECO:0000313" key="3">
    <source>
        <dbReference type="Proteomes" id="UP000617340"/>
    </source>
</evidence>
<evidence type="ECO:0000313" key="2">
    <source>
        <dbReference type="EMBL" id="KAF7386267.1"/>
    </source>
</evidence>
<feature type="region of interest" description="Disordered" evidence="1">
    <location>
        <begin position="45"/>
        <end position="108"/>
    </location>
</feature>
<keyword evidence="3" id="KW-1185">Reference proteome</keyword>
<reference evidence="2" key="1">
    <citation type="journal article" date="2020" name="G3 (Bethesda)">
        <title>High-Quality Assemblies for Three Invasive Social Wasps from the &lt;i&gt;Vespula&lt;/i&gt; Genus.</title>
        <authorList>
            <person name="Harrop T.W.R."/>
            <person name="Guhlin J."/>
            <person name="McLaughlin G.M."/>
            <person name="Permina E."/>
            <person name="Stockwell P."/>
            <person name="Gilligan J."/>
            <person name="Le Lec M.F."/>
            <person name="Gruber M.A.M."/>
            <person name="Quinn O."/>
            <person name="Lovegrove M."/>
            <person name="Duncan E.J."/>
            <person name="Remnant E.J."/>
            <person name="Van Eeckhoven J."/>
            <person name="Graham B."/>
            <person name="Knapp R.A."/>
            <person name="Langford K.W."/>
            <person name="Kronenberg Z."/>
            <person name="Press M.O."/>
            <person name="Eacker S.M."/>
            <person name="Wilson-Rankin E.E."/>
            <person name="Purcell J."/>
            <person name="Lester P.J."/>
            <person name="Dearden P.K."/>
        </authorList>
    </citation>
    <scope>NUCLEOTIDE SEQUENCE</scope>
    <source>
        <strain evidence="2">Linc-1</strain>
    </source>
</reference>
<dbReference type="EMBL" id="JACSDZ010000015">
    <property type="protein sequence ID" value="KAF7386267.1"/>
    <property type="molecule type" value="Genomic_DNA"/>
</dbReference>
<dbReference type="AlphaFoldDB" id="A0A834MUW8"/>
<name>A0A834MUW8_VESGE</name>
<feature type="region of interest" description="Disordered" evidence="1">
    <location>
        <begin position="1"/>
        <end position="30"/>
    </location>
</feature>
<feature type="compositionally biased region" description="Acidic residues" evidence="1">
    <location>
        <begin position="1"/>
        <end position="13"/>
    </location>
</feature>
<feature type="compositionally biased region" description="Basic and acidic residues" evidence="1">
    <location>
        <begin position="45"/>
        <end position="64"/>
    </location>
</feature>
<proteinExistence type="predicted"/>
<dbReference type="Proteomes" id="UP000617340">
    <property type="component" value="Unassembled WGS sequence"/>
</dbReference>
<feature type="compositionally biased region" description="Gly residues" evidence="1">
    <location>
        <begin position="84"/>
        <end position="95"/>
    </location>
</feature>